<feature type="non-terminal residue" evidence="1">
    <location>
        <position position="1"/>
    </location>
</feature>
<organism evidence="1">
    <name type="scientific">Graphocephala atropunctata</name>
    <dbReference type="NCBI Taxonomy" id="36148"/>
    <lineage>
        <taxon>Eukaryota</taxon>
        <taxon>Metazoa</taxon>
        <taxon>Ecdysozoa</taxon>
        <taxon>Arthropoda</taxon>
        <taxon>Hexapoda</taxon>
        <taxon>Insecta</taxon>
        <taxon>Pterygota</taxon>
        <taxon>Neoptera</taxon>
        <taxon>Paraneoptera</taxon>
        <taxon>Hemiptera</taxon>
        <taxon>Auchenorrhyncha</taxon>
        <taxon>Membracoidea</taxon>
        <taxon>Cicadellidae</taxon>
        <taxon>Cicadellinae</taxon>
        <taxon>Cicadellini</taxon>
        <taxon>Graphocephala</taxon>
    </lineage>
</organism>
<dbReference type="EMBL" id="GEBQ01024392">
    <property type="protein sequence ID" value="JAT15585.1"/>
    <property type="molecule type" value="Transcribed_RNA"/>
</dbReference>
<evidence type="ECO:0000313" key="1">
    <source>
        <dbReference type="EMBL" id="JAT15585.1"/>
    </source>
</evidence>
<protein>
    <submittedName>
        <fullName evidence="1">Uncharacterized protein</fullName>
    </submittedName>
</protein>
<sequence length="102" mass="11520">EVIIKFKPEIGEPSPSHLKPTPCKMKQRFLSDIAVSNFLPGHKSFHQVLRFPRCQHILNESASLNPAHSIRWQKSGSIPKCRPMLPSTKAADKTDTCVLQLF</sequence>
<dbReference type="AlphaFoldDB" id="A0A1B6KVY7"/>
<proteinExistence type="predicted"/>
<reference evidence="1" key="1">
    <citation type="submission" date="2015-11" db="EMBL/GenBank/DDBJ databases">
        <title>De novo transcriptome assembly of four potential Pierce s Disease insect vectors from Arizona vineyards.</title>
        <authorList>
            <person name="Tassone E.E."/>
        </authorList>
    </citation>
    <scope>NUCLEOTIDE SEQUENCE</scope>
</reference>
<accession>A0A1B6KVY7</accession>
<gene>
    <name evidence="1" type="ORF">g.49488</name>
</gene>
<name>A0A1B6KVY7_9HEMI</name>